<dbReference type="PANTHER" id="PTHR30158:SF10">
    <property type="entry name" value="CATION EFFLUX PUMP"/>
    <property type="match status" value="1"/>
</dbReference>
<comment type="subcellular location">
    <subcellularLocation>
        <location evidence="1">Cell envelope</location>
    </subcellularLocation>
</comment>
<gene>
    <name evidence="8" type="primary">bepF_2</name>
    <name evidence="8" type="ORF">Pla110_22620</name>
</gene>
<dbReference type="Gene3D" id="1.10.287.470">
    <property type="entry name" value="Helix hairpin bin"/>
    <property type="match status" value="1"/>
</dbReference>
<evidence type="ECO:0000313" key="8">
    <source>
        <dbReference type="EMBL" id="QDU80531.1"/>
    </source>
</evidence>
<dbReference type="Pfam" id="PF25944">
    <property type="entry name" value="Beta-barrel_RND"/>
    <property type="match status" value="1"/>
</dbReference>
<evidence type="ECO:0000256" key="4">
    <source>
        <dbReference type="SAM" id="MobiDB-lite"/>
    </source>
</evidence>
<dbReference type="Pfam" id="PF25989">
    <property type="entry name" value="YknX_C"/>
    <property type="match status" value="1"/>
</dbReference>
<reference evidence="8 9" key="1">
    <citation type="submission" date="2019-02" db="EMBL/GenBank/DDBJ databases">
        <title>Deep-cultivation of Planctomycetes and their phenomic and genomic characterization uncovers novel biology.</title>
        <authorList>
            <person name="Wiegand S."/>
            <person name="Jogler M."/>
            <person name="Boedeker C."/>
            <person name="Pinto D."/>
            <person name="Vollmers J."/>
            <person name="Rivas-Marin E."/>
            <person name="Kohn T."/>
            <person name="Peeters S.H."/>
            <person name="Heuer A."/>
            <person name="Rast P."/>
            <person name="Oberbeckmann S."/>
            <person name="Bunk B."/>
            <person name="Jeske O."/>
            <person name="Meyerdierks A."/>
            <person name="Storesund J.E."/>
            <person name="Kallscheuer N."/>
            <person name="Luecker S."/>
            <person name="Lage O.M."/>
            <person name="Pohl T."/>
            <person name="Merkel B.J."/>
            <person name="Hornburger P."/>
            <person name="Mueller R.-W."/>
            <person name="Bruemmer F."/>
            <person name="Labrenz M."/>
            <person name="Spormann A.M."/>
            <person name="Op den Camp H."/>
            <person name="Overmann J."/>
            <person name="Amann R."/>
            <person name="Jetten M.S.M."/>
            <person name="Mascher T."/>
            <person name="Medema M.H."/>
            <person name="Devos D.P."/>
            <person name="Kaster A.-K."/>
            <person name="Ovreas L."/>
            <person name="Rohde M."/>
            <person name="Galperin M.Y."/>
            <person name="Jogler C."/>
        </authorList>
    </citation>
    <scope>NUCLEOTIDE SEQUENCE [LARGE SCALE GENOMIC DNA]</scope>
    <source>
        <strain evidence="8 9">Pla110</strain>
    </source>
</reference>
<dbReference type="PANTHER" id="PTHR30158">
    <property type="entry name" value="ACRA/E-RELATED COMPONENT OF DRUG EFFLUX TRANSPORTER"/>
    <property type="match status" value="1"/>
</dbReference>
<evidence type="ECO:0000256" key="3">
    <source>
        <dbReference type="SAM" id="Coils"/>
    </source>
</evidence>
<dbReference type="GO" id="GO:0005886">
    <property type="term" value="C:plasma membrane"/>
    <property type="evidence" value="ECO:0007669"/>
    <property type="project" value="TreeGrafter"/>
</dbReference>
<dbReference type="InterPro" id="IPR058625">
    <property type="entry name" value="MdtA-like_BSH"/>
</dbReference>
<dbReference type="InterPro" id="IPR058626">
    <property type="entry name" value="MdtA-like_b-barrel"/>
</dbReference>
<dbReference type="AlphaFoldDB" id="A0A518CMS7"/>
<evidence type="ECO:0000313" key="9">
    <source>
        <dbReference type="Proteomes" id="UP000317178"/>
    </source>
</evidence>
<evidence type="ECO:0000259" key="5">
    <source>
        <dbReference type="Pfam" id="PF25917"/>
    </source>
</evidence>
<dbReference type="FunFam" id="2.40.420.20:FF:000001">
    <property type="entry name" value="Efflux RND transporter periplasmic adaptor subunit"/>
    <property type="match status" value="1"/>
</dbReference>
<evidence type="ECO:0000256" key="2">
    <source>
        <dbReference type="ARBA" id="ARBA00009477"/>
    </source>
</evidence>
<organism evidence="8 9">
    <name type="scientific">Polystyrenella longa</name>
    <dbReference type="NCBI Taxonomy" id="2528007"/>
    <lineage>
        <taxon>Bacteria</taxon>
        <taxon>Pseudomonadati</taxon>
        <taxon>Planctomycetota</taxon>
        <taxon>Planctomycetia</taxon>
        <taxon>Planctomycetales</taxon>
        <taxon>Planctomycetaceae</taxon>
        <taxon>Polystyrenella</taxon>
    </lineage>
</organism>
<dbReference type="Proteomes" id="UP000317178">
    <property type="component" value="Chromosome"/>
</dbReference>
<dbReference type="GO" id="GO:0046677">
    <property type="term" value="P:response to antibiotic"/>
    <property type="evidence" value="ECO:0007669"/>
    <property type="project" value="TreeGrafter"/>
</dbReference>
<evidence type="ECO:0000259" key="7">
    <source>
        <dbReference type="Pfam" id="PF25989"/>
    </source>
</evidence>
<proteinExistence type="inferred from homology"/>
<dbReference type="Gene3D" id="2.40.420.20">
    <property type="match status" value="1"/>
</dbReference>
<dbReference type="NCBIfam" id="TIGR01730">
    <property type="entry name" value="RND_mfp"/>
    <property type="match status" value="1"/>
</dbReference>
<dbReference type="SUPFAM" id="SSF111369">
    <property type="entry name" value="HlyD-like secretion proteins"/>
    <property type="match status" value="2"/>
</dbReference>
<feature type="region of interest" description="Disordered" evidence="4">
    <location>
        <begin position="453"/>
        <end position="479"/>
    </location>
</feature>
<dbReference type="InterPro" id="IPR006143">
    <property type="entry name" value="RND_pump_MFP"/>
</dbReference>
<dbReference type="PROSITE" id="PS51257">
    <property type="entry name" value="PROKAR_LIPOPROTEIN"/>
    <property type="match status" value="1"/>
</dbReference>
<feature type="compositionally biased region" description="Polar residues" evidence="4">
    <location>
        <begin position="459"/>
        <end position="479"/>
    </location>
</feature>
<dbReference type="EMBL" id="CP036281">
    <property type="protein sequence ID" value="QDU80531.1"/>
    <property type="molecule type" value="Genomic_DNA"/>
</dbReference>
<comment type="similarity">
    <text evidence="2">Belongs to the membrane fusion protein (MFP) (TC 8.A.1) family.</text>
</comment>
<protein>
    <submittedName>
        <fullName evidence="8">Efflux pump periplasmic linker BepF</fullName>
    </submittedName>
</protein>
<accession>A0A518CMS7</accession>
<evidence type="ECO:0000256" key="1">
    <source>
        <dbReference type="ARBA" id="ARBA00004196"/>
    </source>
</evidence>
<sequence>MLMEKRVLRTLIPGILILSVTMLALSGCADVESSVKPQMKSKVIVAQPLVIPLVEWDEYTGRLDAIDSVEIRARVSGYLESTHFDEGQTVQKGDLLAIIDPRPFKAAFNTAKAELQEATARVEQAKSARKQAEARLVELQAQQKLAGQRMERGKQLSKQRAISQEELDVIESEQSQAAAASEAAVAQVEAAGAAIATASAEIETSKAKVETAAIDLQYTQVRAPITGRISRRYVTEGNLISGGSSESTLLTSIVSLSPIHVYFDANEQEFLKYMRLAQDGKRASSRQVKNPVFVALIDEEGYPHEGHMDFVDNRLDPNTGTMRGRAILANEDGLLTPGLFVKVRLPGSGRYDAILVPDESINSDQSEKYLYVVDDENKVVRKDVELGPISHGMRIIRKGLEGSEKVVTKGVQRIFPGAEVESELGTLVAEESPLPDEYTPVPREQWLSIAHSTIPEGIDQNSKPYQFPQSEGTQAPQQK</sequence>
<dbReference type="GO" id="GO:0030313">
    <property type="term" value="C:cell envelope"/>
    <property type="evidence" value="ECO:0007669"/>
    <property type="project" value="UniProtKB-SubCell"/>
</dbReference>
<dbReference type="KEGG" id="plon:Pla110_22620"/>
<name>A0A518CMS7_9PLAN</name>
<dbReference type="GO" id="GO:0022857">
    <property type="term" value="F:transmembrane transporter activity"/>
    <property type="evidence" value="ECO:0007669"/>
    <property type="project" value="InterPro"/>
</dbReference>
<evidence type="ECO:0000259" key="6">
    <source>
        <dbReference type="Pfam" id="PF25944"/>
    </source>
</evidence>
<dbReference type="Pfam" id="PF25917">
    <property type="entry name" value="BSH_RND"/>
    <property type="match status" value="1"/>
</dbReference>
<feature type="domain" description="YknX-like C-terminal permuted SH3-like" evidence="7">
    <location>
        <begin position="354"/>
        <end position="421"/>
    </location>
</feature>
<keyword evidence="3" id="KW-0175">Coiled coil</keyword>
<dbReference type="InterPro" id="IPR058637">
    <property type="entry name" value="YknX-like_C"/>
</dbReference>
<feature type="domain" description="Multidrug resistance protein MdtA-like beta-barrel" evidence="6">
    <location>
        <begin position="258"/>
        <end position="345"/>
    </location>
</feature>
<feature type="coiled-coil region" evidence="3">
    <location>
        <begin position="108"/>
        <end position="149"/>
    </location>
</feature>
<keyword evidence="9" id="KW-1185">Reference proteome</keyword>
<dbReference type="Gene3D" id="2.40.50.100">
    <property type="match status" value="1"/>
</dbReference>
<feature type="domain" description="Multidrug resistance protein MdtA-like barrel-sandwich hybrid" evidence="5">
    <location>
        <begin position="68"/>
        <end position="251"/>
    </location>
</feature>
<dbReference type="Gene3D" id="2.40.30.170">
    <property type="match status" value="1"/>
</dbReference>